<reference evidence="1 2" key="1">
    <citation type="submission" date="2020-08" db="EMBL/GenBank/DDBJ databases">
        <title>Genomic Encyclopedia of Type Strains, Phase IV (KMG-IV): sequencing the most valuable type-strain genomes for metagenomic binning, comparative biology and taxonomic classification.</title>
        <authorList>
            <person name="Goeker M."/>
        </authorList>
    </citation>
    <scope>NUCLEOTIDE SEQUENCE [LARGE SCALE GENOMIC DNA]</scope>
    <source>
        <strain evidence="1 2">DSM 23562</strain>
    </source>
</reference>
<organism evidence="1 2">
    <name type="scientific">Armatimonas rosea</name>
    <dbReference type="NCBI Taxonomy" id="685828"/>
    <lineage>
        <taxon>Bacteria</taxon>
        <taxon>Bacillati</taxon>
        <taxon>Armatimonadota</taxon>
        <taxon>Armatimonadia</taxon>
        <taxon>Armatimonadales</taxon>
        <taxon>Armatimonadaceae</taxon>
        <taxon>Armatimonas</taxon>
    </lineage>
</organism>
<comment type="caution">
    <text evidence="1">The sequence shown here is derived from an EMBL/GenBank/DDBJ whole genome shotgun (WGS) entry which is preliminary data.</text>
</comment>
<accession>A0A7W9W906</accession>
<gene>
    <name evidence="1" type="ORF">HNQ39_005956</name>
</gene>
<proteinExistence type="predicted"/>
<keyword evidence="2" id="KW-1185">Reference proteome</keyword>
<protein>
    <submittedName>
        <fullName evidence="1">Uncharacterized protein</fullName>
    </submittedName>
</protein>
<evidence type="ECO:0000313" key="2">
    <source>
        <dbReference type="Proteomes" id="UP000520814"/>
    </source>
</evidence>
<evidence type="ECO:0000313" key="1">
    <source>
        <dbReference type="EMBL" id="MBB6054109.1"/>
    </source>
</evidence>
<sequence>MKMHPLKRREPSTTRASAKDHLDSYQTVKAILLAPAVAIKMMNEEEPAAAREATLWLYLRDLCRTLPLDTALAVGAAALDDAAQGCGVAFARWHTIRLTSKEPSLDDVLNAVWSEDMELRPEGQNLEDGE</sequence>
<name>A0A7W9W906_ARMRO</name>
<dbReference type="EMBL" id="JACHGW010000015">
    <property type="protein sequence ID" value="MBB6054109.1"/>
    <property type="molecule type" value="Genomic_DNA"/>
</dbReference>
<dbReference type="AlphaFoldDB" id="A0A7W9W906"/>
<dbReference type="Proteomes" id="UP000520814">
    <property type="component" value="Unassembled WGS sequence"/>
</dbReference>
<dbReference type="RefSeq" id="WP_184204192.1">
    <property type="nucleotide sequence ID" value="NZ_JACHGW010000015.1"/>
</dbReference>